<dbReference type="CDD" id="cd00761">
    <property type="entry name" value="Glyco_tranf_GTA_type"/>
    <property type="match status" value="1"/>
</dbReference>
<keyword evidence="3" id="KW-1185">Reference proteome</keyword>
<dbReference type="SUPFAM" id="SSF53448">
    <property type="entry name" value="Nucleotide-diphospho-sugar transferases"/>
    <property type="match status" value="1"/>
</dbReference>
<dbReference type="EMBL" id="JAKVQD010000001">
    <property type="protein sequence ID" value="MCH4551345.1"/>
    <property type="molecule type" value="Genomic_DNA"/>
</dbReference>
<reference evidence="2" key="1">
    <citation type="submission" date="2022-02" db="EMBL/GenBank/DDBJ databases">
        <title>Aestuariibaculum sp., a marine bacterium isolated from sediment in Guangxi.</title>
        <authorList>
            <person name="Ying J."/>
        </authorList>
    </citation>
    <scope>NUCLEOTIDE SEQUENCE</scope>
    <source>
        <strain evidence="2">L182</strain>
    </source>
</reference>
<name>A0ABS9REI4_9FLAO</name>
<accession>A0ABS9REI4</accession>
<dbReference type="RefSeq" id="WP_240571686.1">
    <property type="nucleotide sequence ID" value="NZ_CP136709.1"/>
</dbReference>
<dbReference type="Proteomes" id="UP001156141">
    <property type="component" value="Unassembled WGS sequence"/>
</dbReference>
<dbReference type="InterPro" id="IPR029044">
    <property type="entry name" value="Nucleotide-diphossugar_trans"/>
</dbReference>
<organism evidence="2 3">
    <name type="scientific">Aestuariibaculum lutulentum</name>
    <dbReference type="NCBI Taxonomy" id="2920935"/>
    <lineage>
        <taxon>Bacteria</taxon>
        <taxon>Pseudomonadati</taxon>
        <taxon>Bacteroidota</taxon>
        <taxon>Flavobacteriia</taxon>
        <taxon>Flavobacteriales</taxon>
        <taxon>Flavobacteriaceae</taxon>
    </lineage>
</organism>
<sequence length="296" mass="34617">MLSILIPTYNYNVYPLACQLEKQALECNIEFEIICIDDGSQSDLNKDNNKINQLHNSRFKTLSENVGLSNNRNILADASKYNLLLFVDGDSLLPNNNYISNYIEAIKKDTDVVYGGRIHPKTVSSSRKLRWKYGTYREDTTSTQRNKNIYKSTLFNNTLIKKEIFNKIGFDKTIKEYGHEDTIFAFNLKKHHASVYHIDNPVLHNDVDLNTVYYVKTQKALNNLNSIYRTGIIDPNFVTFLNIFISLKKFKLNYLFAGFHVIFDGLLKYNLISRRPYLFLFDLFRITYFSYINLKK</sequence>
<proteinExistence type="predicted"/>
<comment type="caution">
    <text evidence="2">The sequence shown here is derived from an EMBL/GenBank/DDBJ whole genome shotgun (WGS) entry which is preliminary data.</text>
</comment>
<protein>
    <submittedName>
        <fullName evidence="2">Glycosyltransferase</fullName>
    </submittedName>
</protein>
<dbReference type="Pfam" id="PF00535">
    <property type="entry name" value="Glycos_transf_2"/>
    <property type="match status" value="1"/>
</dbReference>
<evidence type="ECO:0000313" key="2">
    <source>
        <dbReference type="EMBL" id="MCH4551345.1"/>
    </source>
</evidence>
<evidence type="ECO:0000313" key="3">
    <source>
        <dbReference type="Proteomes" id="UP001156141"/>
    </source>
</evidence>
<gene>
    <name evidence="2" type="ORF">MKW35_01840</name>
</gene>
<dbReference type="InterPro" id="IPR001173">
    <property type="entry name" value="Glyco_trans_2-like"/>
</dbReference>
<dbReference type="Gene3D" id="3.90.550.10">
    <property type="entry name" value="Spore Coat Polysaccharide Biosynthesis Protein SpsA, Chain A"/>
    <property type="match status" value="1"/>
</dbReference>
<feature type="domain" description="Glycosyltransferase 2-like" evidence="1">
    <location>
        <begin position="3"/>
        <end position="158"/>
    </location>
</feature>
<dbReference type="PANTHER" id="PTHR22916">
    <property type="entry name" value="GLYCOSYLTRANSFERASE"/>
    <property type="match status" value="1"/>
</dbReference>
<evidence type="ECO:0000259" key="1">
    <source>
        <dbReference type="Pfam" id="PF00535"/>
    </source>
</evidence>